<keyword evidence="1" id="KW-0472">Membrane</keyword>
<organism evidence="2 3">
    <name type="scientific">Candidatus Nitrosotenuis cloacae</name>
    <dbReference type="NCBI Taxonomy" id="1603555"/>
    <lineage>
        <taxon>Archaea</taxon>
        <taxon>Nitrososphaerota</taxon>
        <taxon>Candidatus Nitrosotenuis</taxon>
    </lineage>
</organism>
<dbReference type="AlphaFoldDB" id="A0A3G1B287"/>
<name>A0A3G1B287_9ARCH</name>
<feature type="transmembrane region" description="Helical" evidence="1">
    <location>
        <begin position="132"/>
        <end position="151"/>
    </location>
</feature>
<feature type="transmembrane region" description="Helical" evidence="1">
    <location>
        <begin position="9"/>
        <end position="27"/>
    </location>
</feature>
<dbReference type="STRING" id="1603555.SU86_007545"/>
<reference evidence="2 3" key="1">
    <citation type="journal article" date="2016" name="Sci. Rep.">
        <title>A novel ammonia-oxidizing archaeon from wastewater treatment plant: Its enrichment, physiological and genomic characteristics.</title>
        <authorList>
            <person name="Li Y."/>
            <person name="Ding K."/>
            <person name="Wen X."/>
            <person name="Zhang B."/>
            <person name="Shen B."/>
            <person name="Yang Y."/>
        </authorList>
    </citation>
    <scope>NUCLEOTIDE SEQUENCE [LARGE SCALE GENOMIC DNA]</scope>
    <source>
        <strain evidence="2 3">SAT1</strain>
    </source>
</reference>
<keyword evidence="1" id="KW-0812">Transmembrane</keyword>
<evidence type="ECO:0000313" key="2">
    <source>
        <dbReference type="EMBL" id="AJZ76241.1"/>
    </source>
</evidence>
<feature type="transmembrane region" description="Helical" evidence="1">
    <location>
        <begin position="163"/>
        <end position="185"/>
    </location>
</feature>
<feature type="transmembrane region" description="Helical" evidence="1">
    <location>
        <begin position="192"/>
        <end position="214"/>
    </location>
</feature>
<feature type="transmembrane region" description="Helical" evidence="1">
    <location>
        <begin position="39"/>
        <end position="56"/>
    </location>
</feature>
<feature type="transmembrane region" description="Helical" evidence="1">
    <location>
        <begin position="103"/>
        <end position="120"/>
    </location>
</feature>
<dbReference type="EMBL" id="CP011097">
    <property type="protein sequence ID" value="AJZ76241.1"/>
    <property type="molecule type" value="Genomic_DNA"/>
</dbReference>
<proteinExistence type="predicted"/>
<evidence type="ECO:0000313" key="3">
    <source>
        <dbReference type="Proteomes" id="UP000266745"/>
    </source>
</evidence>
<feature type="transmembrane region" description="Helical" evidence="1">
    <location>
        <begin position="226"/>
        <end position="245"/>
    </location>
</feature>
<evidence type="ECO:0000256" key="1">
    <source>
        <dbReference type="SAM" id="Phobius"/>
    </source>
</evidence>
<dbReference type="GeneID" id="24874409"/>
<accession>A0A3G1B287</accession>
<keyword evidence="3" id="KW-1185">Reference proteome</keyword>
<keyword evidence="1" id="KW-1133">Transmembrane helix</keyword>
<feature type="transmembrane region" description="Helical" evidence="1">
    <location>
        <begin position="68"/>
        <end position="87"/>
    </location>
</feature>
<dbReference type="KEGG" id="tah:SU86_007545"/>
<sequence>MQAIKSSNWYLILCLGVISVVITGLQYDQYNLMVATDMMNAITVVPFAALAVALAIKNRNIGSLGKAWVFFAVFAVSWSVGEIIWALDELVYKNAPFPSSADFFWMIGFPAYFLFAIMYLGPFRDSISKKTILISASVCAPLMGFLVYYAITKSTFPLFKTILLAAYPIGDVLCLAPTIIGLVLFFRGQVSFTWLLLLVGMLCFVVADSGYQILSQSNQYYTGHPVDIAYLWAYVFFVFGAYHHAKIFKGRNQENRFNSQESMR</sequence>
<gene>
    <name evidence="2" type="ORF">SU86_007545</name>
</gene>
<dbReference type="RefSeq" id="WP_048186929.1">
    <property type="nucleotide sequence ID" value="NZ_CP011097.1"/>
</dbReference>
<protein>
    <submittedName>
        <fullName evidence="2">Uncharacterized protein</fullName>
    </submittedName>
</protein>
<dbReference type="OrthoDB" id="8127at2157"/>
<dbReference type="Proteomes" id="UP000266745">
    <property type="component" value="Chromosome"/>
</dbReference>